<dbReference type="Gene3D" id="3.20.20.370">
    <property type="entry name" value="Glycoside hydrolase/deacetylase"/>
    <property type="match status" value="1"/>
</dbReference>
<dbReference type="EMBL" id="CP028940">
    <property type="protein sequence ID" value="QKM59887.1"/>
    <property type="molecule type" value="Genomic_DNA"/>
</dbReference>
<dbReference type="Gene3D" id="3.20.20.80">
    <property type="entry name" value="Glycosidases"/>
    <property type="match status" value="1"/>
</dbReference>
<dbReference type="GO" id="GO:0016810">
    <property type="term" value="F:hydrolase activity, acting on carbon-nitrogen (but not peptide) bonds"/>
    <property type="evidence" value="ECO:0007669"/>
    <property type="project" value="InterPro"/>
</dbReference>
<dbReference type="Proteomes" id="UP000501090">
    <property type="component" value="Chromosome"/>
</dbReference>
<proteinExistence type="predicted"/>
<organism evidence="4 5">
    <name type="scientific">Polynucleobacter arcticus</name>
    <dbReference type="NCBI Taxonomy" id="1743165"/>
    <lineage>
        <taxon>Bacteria</taxon>
        <taxon>Pseudomonadati</taxon>
        <taxon>Pseudomonadota</taxon>
        <taxon>Betaproteobacteria</taxon>
        <taxon>Burkholderiales</taxon>
        <taxon>Burkholderiaceae</taxon>
        <taxon>Polynucleobacter</taxon>
    </lineage>
</organism>
<dbReference type="PANTHER" id="PTHR34216:SF7">
    <property type="entry name" value="POLY-BETA-1,6-N-ACETYL-D-GLUCOSAMINE N-DEACETYLASE"/>
    <property type="match status" value="1"/>
</dbReference>
<feature type="chain" id="PRO_5026652433" evidence="2">
    <location>
        <begin position="21"/>
        <end position="639"/>
    </location>
</feature>
<dbReference type="InterPro" id="IPR023854">
    <property type="entry name" value="PGA_deacetylase_PgaB"/>
</dbReference>
<evidence type="ECO:0000313" key="4">
    <source>
        <dbReference type="EMBL" id="QKM59887.1"/>
    </source>
</evidence>
<dbReference type="AlphaFoldDB" id="A0A6M9PM91"/>
<dbReference type="SUPFAM" id="SSF88713">
    <property type="entry name" value="Glycoside hydrolase/deacetylase"/>
    <property type="match status" value="1"/>
</dbReference>
<sequence length="639" mass="72992">MKTFKYLLCILALMSNLAWGQSNFKVLSFHDIVPEKNAASELDDVTTDNLINYFSWLKANDYKVISIQDVLNAKKTGAPLPEKSIVLTFDDGYKSFYTYVLPLLRAFQYPATLAIVGSWLEVPENGTVLYADKLVPRSKFLSLKELQEISRSGLVEIASHTYDLHHGVLANAEGNTMPALITFEYNKTTQQYETEAQYLNRIKSDLIKNNAWIKKQTGSAPRIIVWPYGRYNQVAQTMAKDLGMEVAITLDDGENLDLQPVDSIRRIYLINNPEIDDFVANLRDFPPSLERVMHVDLDYVYDQDPIQQEKNLGTLIERVLASGVNTVYLQAFSDDDASGVAKSLYFKNGFMPVKADLFGRVSWQLKTRAGVKVFAWMPLLAFDPGPEKLRELDVVTSVDGSKGIGYFRLSPFSERSRKFIQGIYTDLGRYANFEGILIHDDATLSDKEDASPAALEYYAKNWGLPPNIEAITQNPEFNERWYKGKTQALTQFSLDMRDAAQNYRKPISLARNYYAEVALNPNSEEWFAQSIPNGLEHFNWVALMAMPYMENASNPMQWISNLVDKTQIFPKASKKLLYEFQAKDWRTNKSIPTKELASWMRSMRVRGIFNFGYYPDDQFTNHPNIEILKRELSTKATLQ</sequence>
<dbReference type="PROSITE" id="PS51677">
    <property type="entry name" value="NODB"/>
    <property type="match status" value="1"/>
</dbReference>
<evidence type="ECO:0000256" key="2">
    <source>
        <dbReference type="SAM" id="SignalP"/>
    </source>
</evidence>
<dbReference type="InterPro" id="IPR032772">
    <property type="entry name" value="PGA_deacetylase_PgaB_C"/>
</dbReference>
<evidence type="ECO:0000256" key="1">
    <source>
        <dbReference type="ARBA" id="ARBA00022729"/>
    </source>
</evidence>
<dbReference type="Pfam" id="PF01522">
    <property type="entry name" value="Polysacc_deac_1"/>
    <property type="match status" value="1"/>
</dbReference>
<keyword evidence="1 2" id="KW-0732">Signal</keyword>
<dbReference type="InterPro" id="IPR002509">
    <property type="entry name" value="NODB_dom"/>
</dbReference>
<dbReference type="KEGG" id="pard:DN92_01885"/>
<dbReference type="GO" id="GO:0043708">
    <property type="term" value="P:cell adhesion involved in biofilm formation"/>
    <property type="evidence" value="ECO:0007669"/>
    <property type="project" value="InterPro"/>
</dbReference>
<dbReference type="GO" id="GO:0005975">
    <property type="term" value="P:carbohydrate metabolic process"/>
    <property type="evidence" value="ECO:0007669"/>
    <property type="project" value="InterPro"/>
</dbReference>
<protein>
    <submittedName>
        <fullName evidence="4">Poly-beta-1,6-N-acetyl-D-glucosamine N-deacetylase PgaB</fullName>
    </submittedName>
</protein>
<evidence type="ECO:0000313" key="5">
    <source>
        <dbReference type="Proteomes" id="UP000501090"/>
    </source>
</evidence>
<feature type="domain" description="NodB homology" evidence="3">
    <location>
        <begin position="83"/>
        <end position="327"/>
    </location>
</feature>
<name>A0A6M9PM91_9BURK</name>
<feature type="signal peptide" evidence="2">
    <location>
        <begin position="1"/>
        <end position="20"/>
    </location>
</feature>
<dbReference type="RefSeq" id="WP_415836410.1">
    <property type="nucleotide sequence ID" value="NZ_CBCSCC010000014.1"/>
</dbReference>
<dbReference type="InterPro" id="IPR051398">
    <property type="entry name" value="Polysacch_Deacetylase"/>
</dbReference>
<dbReference type="NCBIfam" id="TIGR03938">
    <property type="entry name" value="deacetyl_PgaB"/>
    <property type="match status" value="1"/>
</dbReference>
<dbReference type="InterPro" id="IPR011330">
    <property type="entry name" value="Glyco_hydro/deAcase_b/a-brl"/>
</dbReference>
<gene>
    <name evidence="4" type="primary">pgaB</name>
    <name evidence="4" type="ORF">DN92_01885</name>
</gene>
<reference evidence="4 5" key="1">
    <citation type="submission" date="2018-04" db="EMBL/GenBank/DDBJ databases">
        <title>Polynucleobacter sp. UK-Long2-W17 genome.</title>
        <authorList>
            <person name="Hahn M.W."/>
        </authorList>
    </citation>
    <scope>NUCLEOTIDE SEQUENCE [LARGE SCALE GENOMIC DNA]</scope>
    <source>
        <strain evidence="4 5">UK-Long2-W17</strain>
    </source>
</reference>
<evidence type="ECO:0000259" key="3">
    <source>
        <dbReference type="PROSITE" id="PS51677"/>
    </source>
</evidence>
<keyword evidence="5" id="KW-1185">Reference proteome</keyword>
<dbReference type="PANTHER" id="PTHR34216">
    <property type="match status" value="1"/>
</dbReference>
<accession>A0A6M9PM91</accession>
<dbReference type="Pfam" id="PF14883">
    <property type="entry name" value="GHL13"/>
    <property type="match status" value="1"/>
</dbReference>